<reference evidence="4 5" key="1">
    <citation type="submission" date="2017-04" db="EMBL/GenBank/DDBJ databases">
        <title>Genome sequencing of [Candida] sorbophila.</title>
        <authorList>
            <person name="Ahn J.O."/>
        </authorList>
    </citation>
    <scope>NUCLEOTIDE SEQUENCE [LARGE SCALE GENOMIC DNA]</scope>
    <source>
        <strain evidence="4 5">DS02</strain>
    </source>
</reference>
<keyword evidence="2" id="KW-0677">Repeat</keyword>
<feature type="region of interest" description="Disordered" evidence="3">
    <location>
        <begin position="1"/>
        <end position="22"/>
    </location>
</feature>
<dbReference type="SUPFAM" id="SSF52058">
    <property type="entry name" value="L domain-like"/>
    <property type="match status" value="1"/>
</dbReference>
<evidence type="ECO:0000256" key="2">
    <source>
        <dbReference type="ARBA" id="ARBA00022737"/>
    </source>
</evidence>
<dbReference type="GeneID" id="36518424"/>
<dbReference type="EMBL" id="NDIQ01000022">
    <property type="protein sequence ID" value="PRT57056.1"/>
    <property type="molecule type" value="Genomic_DNA"/>
</dbReference>
<dbReference type="Gene3D" id="3.80.10.10">
    <property type="entry name" value="Ribonuclease Inhibitor"/>
    <property type="match status" value="1"/>
</dbReference>
<dbReference type="InterPro" id="IPR032675">
    <property type="entry name" value="LRR_dom_sf"/>
</dbReference>
<dbReference type="STRING" id="45607.A0A2T0FPY2"/>
<dbReference type="InterPro" id="IPR050216">
    <property type="entry name" value="LRR_domain-containing"/>
</dbReference>
<dbReference type="AlphaFoldDB" id="A0A2T0FPY2"/>
<gene>
    <name evidence="4" type="ORF">B9G98_04676</name>
</gene>
<accession>A0A2T0FPY2</accession>
<dbReference type="PANTHER" id="PTHR48051">
    <property type="match status" value="1"/>
</dbReference>
<dbReference type="PANTHER" id="PTHR48051:SF1">
    <property type="entry name" value="RAS SUPPRESSOR PROTEIN 1"/>
    <property type="match status" value="1"/>
</dbReference>
<evidence type="ECO:0000313" key="4">
    <source>
        <dbReference type="EMBL" id="PRT57056.1"/>
    </source>
</evidence>
<keyword evidence="1" id="KW-0433">Leucine-rich repeat</keyword>
<keyword evidence="5" id="KW-1185">Reference proteome</keyword>
<proteinExistence type="predicted"/>
<dbReference type="RefSeq" id="XP_024667001.1">
    <property type="nucleotide sequence ID" value="XM_024811233.1"/>
</dbReference>
<evidence type="ECO:0000256" key="3">
    <source>
        <dbReference type="SAM" id="MobiDB-lite"/>
    </source>
</evidence>
<sequence length="388" mass="43221">MADDPQNRVAPYAQINSPIPSSGIHNLDVLLARSRKHGIAESSDLVEPPSKRGVLSDSHGQLVLGDIPSSPPIVGANESDTEEDECSTPLRPAFASSSFVTKHASRSDSTSTIVAPRLASVTRTVDSASFAGRTASHTASFGIKQMSPLAVIRNTVDTGRDTLDLAERDIEQLPSEIGDLQHWVSLERPTLKVCLGNNNLRYLHLGLFDVNISELLLRHNNLREIPQQIGNLKSLQELSVGSNNLSYLPAELLLLPNLTVLSVVPNPWLELPEGVENLQDEMPSLVFRQVYVASEPPTLVEFAQRVLADHDLLVRDRKSWALSEHQQKLVDTAQISRERGHVCFYCRKPYIRAIGQVTEWWNVCHNKALPFRKFYCTQRCLRNDVYDL</sequence>
<organism evidence="4 5">
    <name type="scientific">Wickerhamiella sorbophila</name>
    <dbReference type="NCBI Taxonomy" id="45607"/>
    <lineage>
        <taxon>Eukaryota</taxon>
        <taxon>Fungi</taxon>
        <taxon>Dikarya</taxon>
        <taxon>Ascomycota</taxon>
        <taxon>Saccharomycotina</taxon>
        <taxon>Dipodascomycetes</taxon>
        <taxon>Dipodascales</taxon>
        <taxon>Trichomonascaceae</taxon>
        <taxon>Wickerhamiella</taxon>
    </lineage>
</organism>
<dbReference type="OrthoDB" id="1517790at2759"/>
<evidence type="ECO:0000313" key="5">
    <source>
        <dbReference type="Proteomes" id="UP000238350"/>
    </source>
</evidence>
<name>A0A2T0FPY2_9ASCO</name>
<dbReference type="GO" id="GO:0005737">
    <property type="term" value="C:cytoplasm"/>
    <property type="evidence" value="ECO:0007669"/>
    <property type="project" value="TreeGrafter"/>
</dbReference>
<comment type="caution">
    <text evidence="4">The sequence shown here is derived from an EMBL/GenBank/DDBJ whole genome shotgun (WGS) entry which is preliminary data.</text>
</comment>
<dbReference type="Proteomes" id="UP000238350">
    <property type="component" value="Unassembled WGS sequence"/>
</dbReference>
<protein>
    <submittedName>
        <fullName evidence="4">Leucine-rich repeat-containing protein 69</fullName>
    </submittedName>
</protein>
<evidence type="ECO:0000256" key="1">
    <source>
        <dbReference type="ARBA" id="ARBA00022614"/>
    </source>
</evidence>